<dbReference type="InterPro" id="IPR043128">
    <property type="entry name" value="Rev_trsase/Diguanyl_cyclase"/>
</dbReference>
<dbReference type="CDD" id="cd01949">
    <property type="entry name" value="GGDEF"/>
    <property type="match status" value="1"/>
</dbReference>
<proteinExistence type="predicted"/>
<accession>A0A844KKS3</accession>
<dbReference type="GO" id="GO:0052621">
    <property type="term" value="F:diguanylate cyclase activity"/>
    <property type="evidence" value="ECO:0007669"/>
    <property type="project" value="TreeGrafter"/>
</dbReference>
<comment type="caution">
    <text evidence="3">The sequence shown here is derived from an EMBL/GenBank/DDBJ whole genome shotgun (WGS) entry which is preliminary data.</text>
</comment>
<dbReference type="PANTHER" id="PTHR45138:SF9">
    <property type="entry name" value="DIGUANYLATE CYCLASE DGCM-RELATED"/>
    <property type="match status" value="1"/>
</dbReference>
<reference evidence="3 4" key="1">
    <citation type="journal article" date="2019" name="Nat. Med.">
        <title>A library of human gut bacterial isolates paired with longitudinal multiomics data enables mechanistic microbiome research.</title>
        <authorList>
            <person name="Poyet M."/>
            <person name="Groussin M."/>
            <person name="Gibbons S.M."/>
            <person name="Avila-Pacheco J."/>
            <person name="Jiang X."/>
            <person name="Kearney S.M."/>
            <person name="Perrotta A.R."/>
            <person name="Berdy B."/>
            <person name="Zhao S."/>
            <person name="Lieberman T.D."/>
            <person name="Swanson P.K."/>
            <person name="Smith M."/>
            <person name="Roesemann S."/>
            <person name="Alexander J.E."/>
            <person name="Rich S.A."/>
            <person name="Livny J."/>
            <person name="Vlamakis H."/>
            <person name="Clish C."/>
            <person name="Bullock K."/>
            <person name="Deik A."/>
            <person name="Scott J."/>
            <person name="Pierce K.A."/>
            <person name="Xavier R.J."/>
            <person name="Alm E.J."/>
        </authorList>
    </citation>
    <scope>NUCLEOTIDE SEQUENCE [LARGE SCALE GENOMIC DNA]</scope>
    <source>
        <strain evidence="3 4">BIOML-A1</strain>
    </source>
</reference>
<feature type="transmembrane region" description="Helical" evidence="1">
    <location>
        <begin position="62"/>
        <end position="81"/>
    </location>
</feature>
<dbReference type="Gene3D" id="3.30.70.270">
    <property type="match status" value="1"/>
</dbReference>
<protein>
    <submittedName>
        <fullName evidence="3">Diguanylate cyclase</fullName>
    </submittedName>
</protein>
<dbReference type="RefSeq" id="WP_155175870.1">
    <property type="nucleotide sequence ID" value="NZ_WNAK01000026.1"/>
</dbReference>
<evidence type="ECO:0000313" key="4">
    <source>
        <dbReference type="Proteomes" id="UP000446657"/>
    </source>
</evidence>
<evidence type="ECO:0000259" key="2">
    <source>
        <dbReference type="PROSITE" id="PS50887"/>
    </source>
</evidence>
<dbReference type="SUPFAM" id="SSF55073">
    <property type="entry name" value="Nucleotide cyclase"/>
    <property type="match status" value="1"/>
</dbReference>
<feature type="transmembrane region" description="Helical" evidence="1">
    <location>
        <begin position="173"/>
        <end position="193"/>
    </location>
</feature>
<dbReference type="Gene3D" id="1.10.1760.20">
    <property type="match status" value="1"/>
</dbReference>
<feature type="transmembrane region" description="Helical" evidence="1">
    <location>
        <begin position="131"/>
        <end position="153"/>
    </location>
</feature>
<dbReference type="AlphaFoldDB" id="A0A844KKS3"/>
<dbReference type="InterPro" id="IPR050469">
    <property type="entry name" value="Diguanylate_Cyclase"/>
</dbReference>
<gene>
    <name evidence="3" type="ORF">GMD30_05135</name>
</gene>
<feature type="transmembrane region" description="Helical" evidence="1">
    <location>
        <begin position="96"/>
        <end position="119"/>
    </location>
</feature>
<dbReference type="EMBL" id="WNAL01000008">
    <property type="protein sequence ID" value="MTR81107.1"/>
    <property type="molecule type" value="Genomic_DNA"/>
</dbReference>
<dbReference type="Pfam" id="PF00990">
    <property type="entry name" value="GGDEF"/>
    <property type="match status" value="1"/>
</dbReference>
<name>A0A844KKS3_9FIRM</name>
<dbReference type="Proteomes" id="UP000446657">
    <property type="component" value="Unassembled WGS sequence"/>
</dbReference>
<dbReference type="NCBIfam" id="TIGR00254">
    <property type="entry name" value="GGDEF"/>
    <property type="match status" value="1"/>
</dbReference>
<dbReference type="PROSITE" id="PS50887">
    <property type="entry name" value="GGDEF"/>
    <property type="match status" value="1"/>
</dbReference>
<keyword evidence="1" id="KW-1133">Transmembrane helix</keyword>
<keyword evidence="1" id="KW-0472">Membrane</keyword>
<feature type="domain" description="GGDEF" evidence="2">
    <location>
        <begin position="323"/>
        <end position="451"/>
    </location>
</feature>
<sequence length="451" mass="50872">MKKFLQRHSQVKKYAFILLIAIEFLMSFTFLGYIHIPPISITFAYIPILVAGCFLGIGQATFLGLLFGLASMYKATAFYVLSSDRMFSPFLSGSPAASLFLSVGTRTLFGLLVGLAFFLVRRFFPYKRLGIGIISFLAPTVHAAMVYTAMALLFPRQNSGGTSTFMLDLSNVFATLLCVVLLQVLWVLYRLPIVRNFCSHVNQPTENLRGRNPLYIAWGIFILFTICAAIASSCYFANRMSYMLTAHGVTLTSEINHDLLHLQYQFMIAAFSLNFIMAISLMIIYKYLSYKTFLSELDGLTNVMGRKIFLDFCKKIVSQTSSSQSCFIFIDVDYFKNINDTFGHTAGDKVLKQIAQRLLHNFKNYGKIGRLGGDEFAIILDQAPSKQELAQKFSTFEEEISDLLSASHKVSCSIGAYYFDTPQDFQTIYAIADKMLYEAKERGRACWVINE</sequence>
<dbReference type="InterPro" id="IPR000160">
    <property type="entry name" value="GGDEF_dom"/>
</dbReference>
<evidence type="ECO:0000313" key="3">
    <source>
        <dbReference type="EMBL" id="MTR81107.1"/>
    </source>
</evidence>
<organism evidence="3 4">
    <name type="scientific">Roseburia faecis</name>
    <dbReference type="NCBI Taxonomy" id="301302"/>
    <lineage>
        <taxon>Bacteria</taxon>
        <taxon>Bacillati</taxon>
        <taxon>Bacillota</taxon>
        <taxon>Clostridia</taxon>
        <taxon>Lachnospirales</taxon>
        <taxon>Lachnospiraceae</taxon>
        <taxon>Roseburia</taxon>
    </lineage>
</organism>
<dbReference type="InterPro" id="IPR029787">
    <property type="entry name" value="Nucleotide_cyclase"/>
</dbReference>
<feature type="transmembrane region" description="Helical" evidence="1">
    <location>
        <begin position="39"/>
        <end position="57"/>
    </location>
</feature>
<evidence type="ECO:0000256" key="1">
    <source>
        <dbReference type="SAM" id="Phobius"/>
    </source>
</evidence>
<feature type="transmembrane region" description="Helical" evidence="1">
    <location>
        <begin position="264"/>
        <end position="285"/>
    </location>
</feature>
<keyword evidence="1" id="KW-0812">Transmembrane</keyword>
<dbReference type="SMART" id="SM00267">
    <property type="entry name" value="GGDEF"/>
    <property type="match status" value="1"/>
</dbReference>
<dbReference type="PANTHER" id="PTHR45138">
    <property type="entry name" value="REGULATORY COMPONENTS OF SENSORY TRANSDUCTION SYSTEM"/>
    <property type="match status" value="1"/>
</dbReference>
<feature type="transmembrane region" description="Helical" evidence="1">
    <location>
        <begin position="14"/>
        <end position="33"/>
    </location>
</feature>
<feature type="transmembrane region" description="Helical" evidence="1">
    <location>
        <begin position="214"/>
        <end position="238"/>
    </location>
</feature>